<keyword evidence="1" id="KW-1133">Transmembrane helix</keyword>
<dbReference type="Gene3D" id="2.60.40.420">
    <property type="entry name" value="Cupredoxins - blue copper proteins"/>
    <property type="match status" value="1"/>
</dbReference>
<feature type="transmembrane region" description="Helical" evidence="1">
    <location>
        <begin position="42"/>
        <end position="60"/>
    </location>
</feature>
<keyword evidence="1" id="KW-0472">Membrane</keyword>
<proteinExistence type="predicted"/>
<evidence type="ECO:0000313" key="3">
    <source>
        <dbReference type="Proteomes" id="UP000650511"/>
    </source>
</evidence>
<gene>
    <name evidence="2" type="ORF">GCM10011354_25200</name>
</gene>
<dbReference type="Proteomes" id="UP000650511">
    <property type="component" value="Unassembled WGS sequence"/>
</dbReference>
<reference evidence="2" key="2">
    <citation type="submission" date="2020-09" db="EMBL/GenBank/DDBJ databases">
        <authorList>
            <person name="Sun Q."/>
            <person name="Zhou Y."/>
        </authorList>
    </citation>
    <scope>NUCLEOTIDE SEQUENCE</scope>
    <source>
        <strain evidence="2">CGMCC 1.14988</strain>
    </source>
</reference>
<dbReference type="OrthoDB" id="9837899at2"/>
<dbReference type="EMBL" id="BMHA01000009">
    <property type="protein sequence ID" value="GGI07660.1"/>
    <property type="molecule type" value="Genomic_DNA"/>
</dbReference>
<keyword evidence="1" id="KW-0812">Transmembrane</keyword>
<protein>
    <submittedName>
        <fullName evidence="2">Uncharacterized protein</fullName>
    </submittedName>
</protein>
<organism evidence="2 3">
    <name type="scientific">Egicoccus halophilus</name>
    <dbReference type="NCBI Taxonomy" id="1670830"/>
    <lineage>
        <taxon>Bacteria</taxon>
        <taxon>Bacillati</taxon>
        <taxon>Actinomycetota</taxon>
        <taxon>Nitriliruptoria</taxon>
        <taxon>Egicoccales</taxon>
        <taxon>Egicoccaceae</taxon>
        <taxon>Egicoccus</taxon>
    </lineage>
</organism>
<sequence length="233" mass="24868">MKTEFRNRVFLPIVLPLAILGCMALFIGAVAAILLFNTHEGALAIAAVAAAGILLTVSLATSQERLDTPRRAVVAFAAVVPFALGGAYAAGLLGDIADEDRNINAEPLLVVPDDAPIIAAENSLDFCIPTDAGCEDADLWEVTPSEQGETLVFVFDNRESGVQHNVVITELEGDVDDPAPTGEEFVSSTLVSGPVLDPYVDDELRWEDLPEQWFFYCEIHPNMNGVGTVVAEG</sequence>
<comment type="caution">
    <text evidence="2">The sequence shown here is derived from an EMBL/GenBank/DDBJ whole genome shotgun (WGS) entry which is preliminary data.</text>
</comment>
<dbReference type="SUPFAM" id="SSF49503">
    <property type="entry name" value="Cupredoxins"/>
    <property type="match status" value="1"/>
</dbReference>
<accession>A0A8J3EUQ5</accession>
<keyword evidence="3" id="KW-1185">Reference proteome</keyword>
<feature type="transmembrane region" description="Helical" evidence="1">
    <location>
        <begin position="9"/>
        <end position="36"/>
    </location>
</feature>
<reference evidence="2" key="1">
    <citation type="journal article" date="2014" name="Int. J. Syst. Evol. Microbiol.">
        <title>Complete genome sequence of Corynebacterium casei LMG S-19264T (=DSM 44701T), isolated from a smear-ripened cheese.</title>
        <authorList>
            <consortium name="US DOE Joint Genome Institute (JGI-PGF)"/>
            <person name="Walter F."/>
            <person name="Albersmeier A."/>
            <person name="Kalinowski J."/>
            <person name="Ruckert C."/>
        </authorList>
    </citation>
    <scope>NUCLEOTIDE SEQUENCE</scope>
    <source>
        <strain evidence="2">CGMCC 1.14988</strain>
    </source>
</reference>
<dbReference type="PROSITE" id="PS51257">
    <property type="entry name" value="PROKAR_LIPOPROTEIN"/>
    <property type="match status" value="1"/>
</dbReference>
<dbReference type="RefSeq" id="WP_130651120.1">
    <property type="nucleotide sequence ID" value="NZ_BMHA01000009.1"/>
</dbReference>
<dbReference type="AlphaFoldDB" id="A0A8J3EUQ5"/>
<evidence type="ECO:0000313" key="2">
    <source>
        <dbReference type="EMBL" id="GGI07660.1"/>
    </source>
</evidence>
<dbReference type="InterPro" id="IPR008972">
    <property type="entry name" value="Cupredoxin"/>
</dbReference>
<feature type="transmembrane region" description="Helical" evidence="1">
    <location>
        <begin position="72"/>
        <end position="93"/>
    </location>
</feature>
<name>A0A8J3EUQ5_9ACTN</name>
<evidence type="ECO:0000256" key="1">
    <source>
        <dbReference type="SAM" id="Phobius"/>
    </source>
</evidence>